<dbReference type="PROSITE" id="PS50937">
    <property type="entry name" value="HTH_MERR_2"/>
    <property type="match status" value="1"/>
</dbReference>
<comment type="caution">
    <text evidence="6">The sequence shown here is derived from an EMBL/GenBank/DDBJ whole genome shotgun (WGS) entry which is preliminary data.</text>
</comment>
<evidence type="ECO:0000256" key="2">
    <source>
        <dbReference type="ARBA" id="ARBA00023015"/>
    </source>
</evidence>
<evidence type="ECO:0000313" key="6">
    <source>
        <dbReference type="EMBL" id="NKC67497.1"/>
    </source>
</evidence>
<dbReference type="GO" id="GO:0003677">
    <property type="term" value="F:DNA binding"/>
    <property type="evidence" value="ECO:0007669"/>
    <property type="project" value="UniProtKB-KW"/>
</dbReference>
<keyword evidence="3" id="KW-0238">DNA-binding</keyword>
<evidence type="ECO:0000256" key="1">
    <source>
        <dbReference type="ARBA" id="ARBA00022491"/>
    </source>
</evidence>
<dbReference type="Pfam" id="PF00376">
    <property type="entry name" value="MerR"/>
    <property type="match status" value="1"/>
</dbReference>
<dbReference type="SMART" id="SM00422">
    <property type="entry name" value="HTH_MERR"/>
    <property type="match status" value="1"/>
</dbReference>
<evidence type="ECO:0000313" key="7">
    <source>
        <dbReference type="Proteomes" id="UP000521358"/>
    </source>
</evidence>
<dbReference type="AlphaFoldDB" id="A0A7X6D828"/>
<evidence type="ECO:0000256" key="3">
    <source>
        <dbReference type="ARBA" id="ARBA00023125"/>
    </source>
</evidence>
<keyword evidence="2" id="KW-0805">Transcription regulation</keyword>
<proteinExistence type="predicted"/>
<organism evidence="6 7">
    <name type="scientific">Vagococcus fluvialis</name>
    <dbReference type="NCBI Taxonomy" id="2738"/>
    <lineage>
        <taxon>Bacteria</taxon>
        <taxon>Bacillati</taxon>
        <taxon>Bacillota</taxon>
        <taxon>Bacilli</taxon>
        <taxon>Lactobacillales</taxon>
        <taxon>Enterococcaceae</taxon>
        <taxon>Vagococcus</taxon>
    </lineage>
</organism>
<dbReference type="PANTHER" id="PTHR30204">
    <property type="entry name" value="REDOX-CYCLING DRUG-SENSING TRANSCRIPTIONAL ACTIVATOR SOXR"/>
    <property type="match status" value="1"/>
</dbReference>
<sequence>MEDSSYSIGEISKLFNIPTSTIRYWEEKEVFLPRRNEENDYRLFNLQSTIELLDIVFYRNLNVPLKKMKHFNWLNPEAIYSILEDTEEDVLKELVILEKKLKGIAERKEQLESLFTLKERGYKEEAIHVEKIVTVDMNDEEDIKIQLEYLSNFNFTLYQDNQESDSYQIGISVPKNYQNHKEILWLKDPEKQPIYMTCLLESVSENLIDSNIDEHKKELAKKGHQVVRVIATYLATASEDDTNSVDYYKAWLEVTPIKN</sequence>
<dbReference type="InterPro" id="IPR000551">
    <property type="entry name" value="MerR-type_HTH_dom"/>
</dbReference>
<name>A0A7X6D828_9ENTE</name>
<dbReference type="CDD" id="cd00592">
    <property type="entry name" value="HTH_MerR-like"/>
    <property type="match status" value="1"/>
</dbReference>
<dbReference type="Gene3D" id="1.10.1660.10">
    <property type="match status" value="1"/>
</dbReference>
<feature type="domain" description="HTH merR-type" evidence="5">
    <location>
        <begin position="5"/>
        <end position="74"/>
    </location>
</feature>
<keyword evidence="4" id="KW-0804">Transcription</keyword>
<dbReference type="Proteomes" id="UP000521358">
    <property type="component" value="Unassembled WGS sequence"/>
</dbReference>
<dbReference type="SUPFAM" id="SSF46955">
    <property type="entry name" value="Putative DNA-binding domain"/>
    <property type="match status" value="1"/>
</dbReference>
<dbReference type="GO" id="GO:0003700">
    <property type="term" value="F:DNA-binding transcription factor activity"/>
    <property type="evidence" value="ECO:0007669"/>
    <property type="project" value="InterPro"/>
</dbReference>
<dbReference type="PANTHER" id="PTHR30204:SF69">
    <property type="entry name" value="MERR-FAMILY TRANSCRIPTIONAL REGULATOR"/>
    <property type="match status" value="1"/>
</dbReference>
<protein>
    <submittedName>
        <fullName evidence="6">MerR family transcriptional regulator</fullName>
    </submittedName>
</protein>
<dbReference type="RefSeq" id="WP_167806681.1">
    <property type="nucleotide sequence ID" value="NZ_JAAVMB010000004.1"/>
</dbReference>
<gene>
    <name evidence="6" type="ORF">HED35_05305</name>
</gene>
<evidence type="ECO:0000259" key="5">
    <source>
        <dbReference type="PROSITE" id="PS50937"/>
    </source>
</evidence>
<reference evidence="6 7" key="1">
    <citation type="submission" date="2020-03" db="EMBL/GenBank/DDBJ databases">
        <title>Bacterial samples isolated from urine from healthy bovine heifers (Gyr breed).</title>
        <authorList>
            <person name="Giannattasio-Ferraz S."/>
            <person name="Maskeri L."/>
            <person name="Penido A."/>
            <person name="Barbosa-Stancioli E.F."/>
            <person name="Putonti C."/>
        </authorList>
    </citation>
    <scope>NUCLEOTIDE SEQUENCE [LARGE SCALE GENOMIC DNA]</scope>
    <source>
        <strain evidence="6 7">UFMG-H7</strain>
    </source>
</reference>
<keyword evidence="1" id="KW-0678">Repressor</keyword>
<evidence type="ECO:0000256" key="4">
    <source>
        <dbReference type="ARBA" id="ARBA00023163"/>
    </source>
</evidence>
<dbReference type="InterPro" id="IPR009061">
    <property type="entry name" value="DNA-bd_dom_put_sf"/>
</dbReference>
<dbReference type="InterPro" id="IPR047057">
    <property type="entry name" value="MerR_fam"/>
</dbReference>
<dbReference type="EMBL" id="JAAVMB010000004">
    <property type="protein sequence ID" value="NKC67497.1"/>
    <property type="molecule type" value="Genomic_DNA"/>
</dbReference>
<accession>A0A7X6D828</accession>